<feature type="region of interest" description="Disordered" evidence="11">
    <location>
        <begin position="448"/>
        <end position="556"/>
    </location>
</feature>
<dbReference type="Gene3D" id="3.40.50.300">
    <property type="entry name" value="P-loop containing nucleotide triphosphate hydrolases"/>
    <property type="match status" value="1"/>
</dbReference>
<dbReference type="GO" id="GO:0005868">
    <property type="term" value="C:cytoplasmic dynein complex"/>
    <property type="evidence" value="ECO:0007669"/>
    <property type="project" value="InterPro"/>
</dbReference>
<evidence type="ECO:0000256" key="2">
    <source>
        <dbReference type="ARBA" id="ARBA00006831"/>
    </source>
</evidence>
<accession>A0A4R0RPY4</accession>
<evidence type="ECO:0000256" key="1">
    <source>
        <dbReference type="ARBA" id="ARBA00004245"/>
    </source>
</evidence>
<evidence type="ECO:0000256" key="11">
    <source>
        <dbReference type="SAM" id="MobiDB-lite"/>
    </source>
</evidence>
<evidence type="ECO:0000256" key="10">
    <source>
        <dbReference type="ARBA" id="ARBA00023212"/>
    </source>
</evidence>
<keyword evidence="4" id="KW-0963">Cytoplasm</keyword>
<feature type="compositionally biased region" description="Polar residues" evidence="11">
    <location>
        <begin position="449"/>
        <end position="459"/>
    </location>
</feature>
<dbReference type="Pfam" id="PF05783">
    <property type="entry name" value="DLIC"/>
    <property type="match status" value="2"/>
</dbReference>
<sequence>MVDSRPASPEEQPQDLWSSILDSVSTSRSTPSKQILVLGQPSTGKTSLAAALLQKASTDEVKEDQRLDFALGYDWADVRDDADEDTLARLSVYTVPSAASSYTALLPHFLPPRNSIPHTVVMIVLDWTKPWLFLEELHMWLSWVEQWVQGDSARELVIAREENRERLQAHLQHYTEPSSDPDPAAASTLSNTLLPLGPGTFTHNIGGVPIAVVCTKADLIDEGNDVIGAGASGMGGMVKGKGGEWEERTDGIMQILRTVCLKYGAGLFYTTPLPHTLQVLRQYALHMLFMPPAPSPAMAGSEAPAPTRNPFPFLHKPNTLDRDRIVIPSGWDSWGKISVLRDGFDAKAWGEAWERDLEQTENEPAEEPGAKKMFASLPPPLPPFNNPTPEQVFLAKNYDENARRTDRDPRGAFKNPVETSAAGIVGPMGSSSFNLPNVEKALTDMESGFSMSSSTNLGASVNGDPSRKASGRSAGRPAGNLTVPGPGGVPGRSPVASPTLSTTPSPTSGQTQHEVLQNFFQSLLSSKDRPGASTSVRTSGSGPPKPGSGDATDEGS</sequence>
<proteinExistence type="inferred from homology"/>
<dbReference type="PANTHER" id="PTHR12688:SF0">
    <property type="entry name" value="DYNEIN LIGHT INTERMEDIATE CHAIN"/>
    <property type="match status" value="1"/>
</dbReference>
<evidence type="ECO:0000313" key="12">
    <source>
        <dbReference type="EMBL" id="TCD69233.1"/>
    </source>
</evidence>
<name>A0A4R0RPY4_9APHY</name>
<evidence type="ECO:0000256" key="9">
    <source>
        <dbReference type="ARBA" id="ARBA00023175"/>
    </source>
</evidence>
<evidence type="ECO:0000256" key="7">
    <source>
        <dbReference type="ARBA" id="ARBA00022840"/>
    </source>
</evidence>
<dbReference type="OrthoDB" id="27603at2759"/>
<protein>
    <recommendedName>
        <fullName evidence="14">Dynein light intermediate chain</fullName>
    </recommendedName>
</protein>
<keyword evidence="8" id="KW-0243">Dynein</keyword>
<feature type="compositionally biased region" description="Polar residues" evidence="11">
    <location>
        <begin position="509"/>
        <end position="525"/>
    </location>
</feature>
<dbReference type="GO" id="GO:0035974">
    <property type="term" value="C:meiotic spindle pole body"/>
    <property type="evidence" value="ECO:0007669"/>
    <property type="project" value="TreeGrafter"/>
</dbReference>
<comment type="similarity">
    <text evidence="2">Belongs to the dynein light intermediate chain family.</text>
</comment>
<dbReference type="STRING" id="92696.A0A4R0RPY4"/>
<dbReference type="EMBL" id="RWJN01000046">
    <property type="protein sequence ID" value="TCD69233.1"/>
    <property type="molecule type" value="Genomic_DNA"/>
</dbReference>
<feature type="compositionally biased region" description="Low complexity" evidence="11">
    <location>
        <begin position="491"/>
        <end position="508"/>
    </location>
</feature>
<evidence type="ECO:0008006" key="14">
    <source>
        <dbReference type="Google" id="ProtNLM"/>
    </source>
</evidence>
<organism evidence="12 13">
    <name type="scientific">Steccherinum ochraceum</name>
    <dbReference type="NCBI Taxonomy" id="92696"/>
    <lineage>
        <taxon>Eukaryota</taxon>
        <taxon>Fungi</taxon>
        <taxon>Dikarya</taxon>
        <taxon>Basidiomycota</taxon>
        <taxon>Agaricomycotina</taxon>
        <taxon>Agaricomycetes</taxon>
        <taxon>Polyporales</taxon>
        <taxon>Steccherinaceae</taxon>
        <taxon>Steccherinum</taxon>
    </lineage>
</organism>
<gene>
    <name evidence="12" type="ORF">EIP91_008336</name>
</gene>
<dbReference type="GO" id="GO:0005874">
    <property type="term" value="C:microtubule"/>
    <property type="evidence" value="ECO:0007669"/>
    <property type="project" value="UniProtKB-KW"/>
</dbReference>
<comment type="subcellular location">
    <subcellularLocation>
        <location evidence="1">Cytoplasm</location>
        <location evidence="1">Cytoskeleton</location>
    </subcellularLocation>
</comment>
<dbReference type="GO" id="GO:0045504">
    <property type="term" value="F:dynein heavy chain binding"/>
    <property type="evidence" value="ECO:0007669"/>
    <property type="project" value="TreeGrafter"/>
</dbReference>
<dbReference type="InterPro" id="IPR022780">
    <property type="entry name" value="Dynein_light_int_chain"/>
</dbReference>
<evidence type="ECO:0000256" key="3">
    <source>
        <dbReference type="ARBA" id="ARBA00022448"/>
    </source>
</evidence>
<dbReference type="SUPFAM" id="SSF52540">
    <property type="entry name" value="P-loop containing nucleoside triphosphate hydrolases"/>
    <property type="match status" value="1"/>
</dbReference>
<dbReference type="AlphaFoldDB" id="A0A4R0RPY4"/>
<dbReference type="InterPro" id="IPR027417">
    <property type="entry name" value="P-loop_NTPase"/>
</dbReference>
<keyword evidence="6" id="KW-0547">Nucleotide-binding</keyword>
<evidence type="ECO:0000256" key="5">
    <source>
        <dbReference type="ARBA" id="ARBA00022701"/>
    </source>
</evidence>
<dbReference type="InterPro" id="IPR008467">
    <property type="entry name" value="Dynein1_light_intermed_chain"/>
</dbReference>
<dbReference type="GO" id="GO:0000226">
    <property type="term" value="P:microtubule cytoskeleton organization"/>
    <property type="evidence" value="ECO:0007669"/>
    <property type="project" value="TreeGrafter"/>
</dbReference>
<evidence type="ECO:0000313" key="13">
    <source>
        <dbReference type="Proteomes" id="UP000292702"/>
    </source>
</evidence>
<evidence type="ECO:0000256" key="6">
    <source>
        <dbReference type="ARBA" id="ARBA00022741"/>
    </source>
</evidence>
<dbReference type="GO" id="GO:0005524">
    <property type="term" value="F:ATP binding"/>
    <property type="evidence" value="ECO:0007669"/>
    <property type="project" value="UniProtKB-KW"/>
</dbReference>
<keyword evidence="5" id="KW-0493">Microtubule</keyword>
<evidence type="ECO:0000256" key="8">
    <source>
        <dbReference type="ARBA" id="ARBA00023017"/>
    </source>
</evidence>
<dbReference type="Proteomes" id="UP000292702">
    <property type="component" value="Unassembled WGS sequence"/>
</dbReference>
<keyword evidence="13" id="KW-1185">Reference proteome</keyword>
<keyword evidence="3" id="KW-0813">Transport</keyword>
<reference evidence="12 13" key="1">
    <citation type="submission" date="2018-11" db="EMBL/GenBank/DDBJ databases">
        <title>Genome assembly of Steccherinum ochraceum LE-BIN_3174, the white-rot fungus of the Steccherinaceae family (The Residual Polyporoid clade, Polyporales, Basidiomycota).</title>
        <authorList>
            <person name="Fedorova T.V."/>
            <person name="Glazunova O.A."/>
            <person name="Landesman E.O."/>
            <person name="Moiseenko K.V."/>
            <person name="Psurtseva N.V."/>
            <person name="Savinova O.S."/>
            <person name="Shakhova N.V."/>
            <person name="Tyazhelova T.V."/>
            <person name="Vasina D.V."/>
        </authorList>
    </citation>
    <scope>NUCLEOTIDE SEQUENCE [LARGE SCALE GENOMIC DNA]</scope>
    <source>
        <strain evidence="12 13">LE-BIN_3174</strain>
    </source>
</reference>
<evidence type="ECO:0000256" key="4">
    <source>
        <dbReference type="ARBA" id="ARBA00022490"/>
    </source>
</evidence>
<keyword evidence="10" id="KW-0206">Cytoskeleton</keyword>
<keyword evidence="9" id="KW-0505">Motor protein</keyword>
<dbReference type="GO" id="GO:0007018">
    <property type="term" value="P:microtubule-based movement"/>
    <property type="evidence" value="ECO:0007669"/>
    <property type="project" value="InterPro"/>
</dbReference>
<dbReference type="PANTHER" id="PTHR12688">
    <property type="entry name" value="DYNEIN LIGHT INTERMEDIATE CHAIN"/>
    <property type="match status" value="1"/>
</dbReference>
<comment type="caution">
    <text evidence="12">The sequence shown here is derived from an EMBL/GenBank/DDBJ whole genome shotgun (WGS) entry which is preliminary data.</text>
</comment>
<keyword evidence="7" id="KW-0067">ATP-binding</keyword>